<dbReference type="Pfam" id="PF00266">
    <property type="entry name" value="Aminotran_5"/>
    <property type="match status" value="1"/>
</dbReference>
<reference evidence="4" key="1">
    <citation type="submission" date="2018-02" db="EMBL/GenBank/DDBJ databases">
        <title>Rhizophora mucronata_Transcriptome.</title>
        <authorList>
            <person name="Meera S.P."/>
            <person name="Sreeshan A."/>
            <person name="Augustine A."/>
        </authorList>
    </citation>
    <scope>NUCLEOTIDE SEQUENCE</scope>
    <source>
        <tissue evidence="4">Leaf</tissue>
    </source>
</reference>
<evidence type="ECO:0000259" key="3">
    <source>
        <dbReference type="Pfam" id="PF00266"/>
    </source>
</evidence>
<dbReference type="InterPro" id="IPR000192">
    <property type="entry name" value="Aminotrans_V_dom"/>
</dbReference>
<dbReference type="PANTHER" id="PTHR43092:SF7">
    <property type="entry name" value="L-CYSTEINE DESULFHYDRASE"/>
    <property type="match status" value="1"/>
</dbReference>
<evidence type="ECO:0000256" key="1">
    <source>
        <dbReference type="ARBA" id="ARBA00022898"/>
    </source>
</evidence>
<dbReference type="PANTHER" id="PTHR43092">
    <property type="entry name" value="L-CYSTEINE DESULFHYDRASE"/>
    <property type="match status" value="1"/>
</dbReference>
<dbReference type="AlphaFoldDB" id="A0A2P2J7D3"/>
<feature type="region of interest" description="Disordered" evidence="2">
    <location>
        <begin position="1"/>
        <end position="25"/>
    </location>
</feature>
<evidence type="ECO:0000313" key="4">
    <source>
        <dbReference type="EMBL" id="MBW89317.1"/>
    </source>
</evidence>
<dbReference type="EMBL" id="GGEC01008834">
    <property type="protein sequence ID" value="MBW89317.1"/>
    <property type="molecule type" value="Transcribed_RNA"/>
</dbReference>
<dbReference type="InterPro" id="IPR015424">
    <property type="entry name" value="PyrdxlP-dep_Trfase"/>
</dbReference>
<dbReference type="InterPro" id="IPR015421">
    <property type="entry name" value="PyrdxlP-dep_Trfase_major"/>
</dbReference>
<dbReference type="EMBL" id="GGEC01008835">
    <property type="protein sequence ID" value="MBW89318.1"/>
    <property type="molecule type" value="Transcribed_RNA"/>
</dbReference>
<protein>
    <submittedName>
        <fullName evidence="4">Uncharacterized protein MANES_05G009200</fullName>
    </submittedName>
</protein>
<feature type="domain" description="Aminotransferase class V" evidence="3">
    <location>
        <begin position="88"/>
        <end position="428"/>
    </location>
</feature>
<proteinExistence type="predicted"/>
<sequence length="452" mass="50909">MEKGDHRNGDSADDHHVTKKPRLAPPITEAEIREEFAHHHHGVARINNGSFGSCPGSVLQAQWKWQLKFLQQPDDFYFNTLRKEIFWSRTVIKDLINADDVQEVSLVDNATTAAAIVLQQIGRAFAEGQFSKNDSVLMLHCAFEAVKKSIQAYVTRAGGSVIEVRLPFPVKSDEEIISEFRKGLEGGKSNGRKVRLAIIDHITSMPCVVTPVRELVKICREEGVDQVFVDAAHAIGSVKVDVKEIGADFYVSNLHKWFFCPPSVAVLYCRKRSWFSDLHHPVVSHEYGNGLPIESSWIGTRDYSSQLVVSSALEFVNRFQGGIEGIMERNHKQVVEMGKMLAESWGTNLGSPPEMCAGMIMVGLPSRLSVTNQDDALRLRSHLRMYYGVEVPIHFQAQIDDEERVKDKDGFITAYVRISHQVYNTVEDYSKLRNAIIQLVENFQVCKSLPVE</sequence>
<keyword evidence="1" id="KW-0663">Pyridoxal phosphate</keyword>
<name>A0A2P2J7D3_RHIMU</name>
<organism evidence="4">
    <name type="scientific">Rhizophora mucronata</name>
    <name type="common">Asiatic mangrove</name>
    <dbReference type="NCBI Taxonomy" id="61149"/>
    <lineage>
        <taxon>Eukaryota</taxon>
        <taxon>Viridiplantae</taxon>
        <taxon>Streptophyta</taxon>
        <taxon>Embryophyta</taxon>
        <taxon>Tracheophyta</taxon>
        <taxon>Spermatophyta</taxon>
        <taxon>Magnoliopsida</taxon>
        <taxon>eudicotyledons</taxon>
        <taxon>Gunneridae</taxon>
        <taxon>Pentapetalae</taxon>
        <taxon>rosids</taxon>
        <taxon>fabids</taxon>
        <taxon>Malpighiales</taxon>
        <taxon>Rhizophoraceae</taxon>
        <taxon>Rhizophora</taxon>
    </lineage>
</organism>
<dbReference type="Gene3D" id="3.40.640.10">
    <property type="entry name" value="Type I PLP-dependent aspartate aminotransferase-like (Major domain)"/>
    <property type="match status" value="1"/>
</dbReference>
<evidence type="ECO:0000256" key="2">
    <source>
        <dbReference type="SAM" id="MobiDB-lite"/>
    </source>
</evidence>
<accession>A0A2P2J7D3</accession>
<feature type="compositionally biased region" description="Basic and acidic residues" evidence="2">
    <location>
        <begin position="1"/>
        <end position="16"/>
    </location>
</feature>
<dbReference type="SUPFAM" id="SSF53383">
    <property type="entry name" value="PLP-dependent transferases"/>
    <property type="match status" value="1"/>
</dbReference>